<dbReference type="Pfam" id="PF00759">
    <property type="entry name" value="Glyco_hydro_9"/>
    <property type="match status" value="1"/>
</dbReference>
<dbReference type="SUPFAM" id="SSF81296">
    <property type="entry name" value="E set domains"/>
    <property type="match status" value="1"/>
</dbReference>
<feature type="active site" evidence="6">
    <location>
        <position position="500"/>
    </location>
</feature>
<gene>
    <name evidence="11" type="ORF">RT723_15280</name>
</gene>
<evidence type="ECO:0000313" key="12">
    <source>
        <dbReference type="Proteomes" id="UP001257914"/>
    </source>
</evidence>
<keyword evidence="12" id="KW-1185">Reference proteome</keyword>
<evidence type="ECO:0000256" key="4">
    <source>
        <dbReference type="ARBA" id="ARBA00023295"/>
    </source>
</evidence>
<sequence length="570" mass="63393">MNIVRLIVVVTLTLFVIACTSLINQNADPITTQKIQLNQLGYLPNARKVAIVPNVNQQSFRLVSLDTGKLVYKGKLTSAKSWQAAGNRSFKVADLSSVIKEGRYFLKVNGVADSAEFDIASNVYDKLHDSALKSYYFNRSSLAIESPYGQQWSRAEGHADNEVKVHASAASTSRPESSMIESTKGWYDAGDYGKYVVNSGIATYTLLASYEHFPTFYQNRNTNIPESNDNIPDILNEAKWNIDWLATMQDTDGSVYHKLTTLAWPGKEMPVQDKRERFVIGKSTSAALDYAAVLAMATRIYEPYNNGQTKQWLSSAELAWQWAVSNPNLVYSQPDDVSSGEYGDDSFNDEFSWAAAELFITTQKPKYLEQYLNFRSKIDVPSWSYVAYLATSTLLIKGQAIIPPVIYQKIKSEQLALADNLVQQYNDNGYQVPLVESDFVWGSNSVALNKALILMQAHRLSSKQAYKNAALSIIDYVLGRNPTDYSYVTGFGSKSPLFPHHRVSVSDGIVAPIPGMLVGGPHSGKQDGCDYQFDQPAITYIDDWCSYATNEVAINWNAPLVYVLAAILAD</sequence>
<evidence type="ECO:0000256" key="2">
    <source>
        <dbReference type="ARBA" id="ARBA00022801"/>
    </source>
</evidence>
<dbReference type="GO" id="GO:0016787">
    <property type="term" value="F:hydrolase activity"/>
    <property type="evidence" value="ECO:0007669"/>
    <property type="project" value="UniProtKB-KW"/>
</dbReference>
<name>A0ABU3R3Q9_9GAMM</name>
<dbReference type="InterPro" id="IPR001701">
    <property type="entry name" value="Glyco_hydro_9"/>
</dbReference>
<dbReference type="Gene3D" id="2.60.40.10">
    <property type="entry name" value="Immunoglobulins"/>
    <property type="match status" value="1"/>
</dbReference>
<feature type="active site" evidence="7">
    <location>
        <position position="551"/>
    </location>
</feature>
<dbReference type="PROSITE" id="PS00592">
    <property type="entry name" value="GH9_2"/>
    <property type="match status" value="1"/>
</dbReference>
<evidence type="ECO:0000256" key="6">
    <source>
        <dbReference type="PROSITE-ProRule" id="PRU10059"/>
    </source>
</evidence>
<evidence type="ECO:0000259" key="10">
    <source>
        <dbReference type="Pfam" id="PF02927"/>
    </source>
</evidence>
<dbReference type="InterPro" id="IPR013783">
    <property type="entry name" value="Ig-like_fold"/>
</dbReference>
<accession>A0ABU3R3Q9</accession>
<dbReference type="SUPFAM" id="SSF48208">
    <property type="entry name" value="Six-hairpin glycosidases"/>
    <property type="match status" value="1"/>
</dbReference>
<protein>
    <recommendedName>
        <fullName evidence="8">Endoglucanase</fullName>
        <ecNumber evidence="8">3.2.1.4</ecNumber>
    </recommendedName>
</protein>
<evidence type="ECO:0000256" key="7">
    <source>
        <dbReference type="PROSITE-ProRule" id="PRU10060"/>
    </source>
</evidence>
<evidence type="ECO:0000313" key="11">
    <source>
        <dbReference type="EMBL" id="MDU0114328.1"/>
    </source>
</evidence>
<evidence type="ECO:0000256" key="1">
    <source>
        <dbReference type="ARBA" id="ARBA00007072"/>
    </source>
</evidence>
<dbReference type="InterPro" id="IPR004197">
    <property type="entry name" value="Cellulase_Ig-like"/>
</dbReference>
<feature type="domain" description="Cellulase Ig-like" evidence="10">
    <location>
        <begin position="31"/>
        <end position="111"/>
    </location>
</feature>
<feature type="active site" evidence="7">
    <location>
        <position position="542"/>
    </location>
</feature>
<keyword evidence="8" id="KW-0136">Cellulose degradation</keyword>
<dbReference type="PROSITE" id="PS00698">
    <property type="entry name" value="GH9_3"/>
    <property type="match status" value="1"/>
</dbReference>
<keyword evidence="5 6" id="KW-0624">Polysaccharide degradation</keyword>
<dbReference type="Proteomes" id="UP001257914">
    <property type="component" value="Unassembled WGS sequence"/>
</dbReference>
<dbReference type="EMBL" id="JAWCUA010000010">
    <property type="protein sequence ID" value="MDU0114328.1"/>
    <property type="molecule type" value="Genomic_DNA"/>
</dbReference>
<dbReference type="InterPro" id="IPR018221">
    <property type="entry name" value="Glyco_hydro_9_His_AS"/>
</dbReference>
<keyword evidence="4 6" id="KW-0326">Glycosidase</keyword>
<proteinExistence type="inferred from homology"/>
<reference evidence="11 12" key="1">
    <citation type="submission" date="2023-10" db="EMBL/GenBank/DDBJ databases">
        <title>Psychrosphaera aquimaarina strain SW33 isolated from seawater.</title>
        <authorList>
            <person name="Bayburt H."/>
            <person name="Kim J.M."/>
            <person name="Choi B.J."/>
            <person name="Jeon C.O."/>
        </authorList>
    </citation>
    <scope>NUCLEOTIDE SEQUENCE [LARGE SCALE GENOMIC DNA]</scope>
    <source>
        <strain evidence="11 12">KCTC 52743</strain>
    </source>
</reference>
<dbReference type="CDD" id="cd02850">
    <property type="entry name" value="E_set_Cellulase_N"/>
    <property type="match status" value="1"/>
</dbReference>
<dbReference type="PANTHER" id="PTHR22298">
    <property type="entry name" value="ENDO-1,4-BETA-GLUCANASE"/>
    <property type="match status" value="1"/>
</dbReference>
<comment type="catalytic activity">
    <reaction evidence="8">
        <text>Endohydrolysis of (1-&gt;4)-beta-D-glucosidic linkages in cellulose, lichenin and cereal beta-D-glucans.</text>
        <dbReference type="EC" id="3.2.1.4"/>
    </reaction>
</comment>
<dbReference type="Gene3D" id="1.50.10.10">
    <property type="match status" value="1"/>
</dbReference>
<evidence type="ECO:0000256" key="3">
    <source>
        <dbReference type="ARBA" id="ARBA00023277"/>
    </source>
</evidence>
<feature type="domain" description="Glycoside hydrolase family 9" evidence="9">
    <location>
        <begin position="124"/>
        <end position="564"/>
    </location>
</feature>
<keyword evidence="3 6" id="KW-0119">Carbohydrate metabolism</keyword>
<dbReference type="InterPro" id="IPR014756">
    <property type="entry name" value="Ig_E-set"/>
</dbReference>
<evidence type="ECO:0000256" key="8">
    <source>
        <dbReference type="RuleBase" id="RU361166"/>
    </source>
</evidence>
<dbReference type="InterPro" id="IPR033126">
    <property type="entry name" value="Glyco_hydro_9_Asp/Glu_AS"/>
</dbReference>
<evidence type="ECO:0000256" key="5">
    <source>
        <dbReference type="ARBA" id="ARBA00023326"/>
    </source>
</evidence>
<dbReference type="PROSITE" id="PS51257">
    <property type="entry name" value="PROKAR_LIPOPROTEIN"/>
    <property type="match status" value="1"/>
</dbReference>
<dbReference type="RefSeq" id="WP_315947950.1">
    <property type="nucleotide sequence ID" value="NZ_JAWCUA010000010.1"/>
</dbReference>
<keyword evidence="2 6" id="KW-0378">Hydrolase</keyword>
<organism evidence="11 12">
    <name type="scientific">Psychrosphaera aquimarina</name>
    <dbReference type="NCBI Taxonomy" id="2044854"/>
    <lineage>
        <taxon>Bacteria</taxon>
        <taxon>Pseudomonadati</taxon>
        <taxon>Pseudomonadota</taxon>
        <taxon>Gammaproteobacteria</taxon>
        <taxon>Alteromonadales</taxon>
        <taxon>Pseudoalteromonadaceae</taxon>
        <taxon>Psychrosphaera</taxon>
    </lineage>
</organism>
<evidence type="ECO:0000259" key="9">
    <source>
        <dbReference type="Pfam" id="PF00759"/>
    </source>
</evidence>
<dbReference type="InterPro" id="IPR012341">
    <property type="entry name" value="6hp_glycosidase-like_sf"/>
</dbReference>
<comment type="caution">
    <text evidence="11">The sequence shown here is derived from an EMBL/GenBank/DDBJ whole genome shotgun (WGS) entry which is preliminary data.</text>
</comment>
<dbReference type="Pfam" id="PF02927">
    <property type="entry name" value="CelD_N"/>
    <property type="match status" value="1"/>
</dbReference>
<dbReference type="InterPro" id="IPR008928">
    <property type="entry name" value="6-hairpin_glycosidase_sf"/>
</dbReference>
<dbReference type="EC" id="3.2.1.4" evidence="8"/>
<comment type="similarity">
    <text evidence="1 6 8">Belongs to the glycosyl hydrolase 9 (cellulase E) family.</text>
</comment>